<keyword evidence="1" id="KW-0472">Membrane</keyword>
<dbReference type="Proteomes" id="UP000245086">
    <property type="component" value="Unassembled WGS sequence"/>
</dbReference>
<comment type="caution">
    <text evidence="2">The sequence shown here is derived from an EMBL/GenBank/DDBJ whole genome shotgun (WGS) entry which is preliminary data.</text>
</comment>
<dbReference type="OrthoDB" id="4960523at2"/>
<evidence type="ECO:0000313" key="3">
    <source>
        <dbReference type="Proteomes" id="UP000245086"/>
    </source>
</evidence>
<keyword evidence="1" id="KW-0812">Transmembrane</keyword>
<accession>A0A2P2E5X6</accession>
<evidence type="ECO:0000313" key="2">
    <source>
        <dbReference type="EMBL" id="GBF56460.1"/>
    </source>
</evidence>
<organism evidence="2 3">
    <name type="scientific">Candidatus Phycosocius bacilliformis</name>
    <dbReference type="NCBI Taxonomy" id="1445552"/>
    <lineage>
        <taxon>Bacteria</taxon>
        <taxon>Pseudomonadati</taxon>
        <taxon>Pseudomonadota</taxon>
        <taxon>Alphaproteobacteria</taxon>
        <taxon>Caulobacterales</taxon>
        <taxon>Caulobacterales incertae sedis</taxon>
        <taxon>Candidatus Phycosocius</taxon>
    </lineage>
</organism>
<name>A0A2P2E5X6_9PROT</name>
<evidence type="ECO:0000256" key="1">
    <source>
        <dbReference type="SAM" id="Phobius"/>
    </source>
</evidence>
<gene>
    <name evidence="2" type="ORF">PbB2_00116</name>
</gene>
<dbReference type="Pfam" id="PF11335">
    <property type="entry name" value="DUF3137"/>
    <property type="match status" value="1"/>
</dbReference>
<dbReference type="RefSeq" id="WP_108983351.1">
    <property type="nucleotide sequence ID" value="NZ_BFBR01000001.1"/>
</dbReference>
<feature type="transmembrane region" description="Helical" evidence="1">
    <location>
        <begin position="34"/>
        <end position="55"/>
    </location>
</feature>
<evidence type="ECO:0008006" key="4">
    <source>
        <dbReference type="Google" id="ProtNLM"/>
    </source>
</evidence>
<keyword evidence="3" id="KW-1185">Reference proteome</keyword>
<dbReference type="AlphaFoldDB" id="A0A2P2E5X6"/>
<sequence length="312" mass="34876">MKHQELFDQIMAGGLRAWLEEQADARANAQRENLTRLSVGMGVAAAVAIGVMIFLPENREFGFFAGACVAAFAWMWAHQPIQKMVDKIKVRANEELGAALGLSFSPKGPPSEDFHEATRLGLLPANPDEADFADFWSGRFGNVQGVLHEAHLQEYQQQGKHRRLVTVFRGVVMGYDFARPFSSTTLVRPDQGIFNGIFNFATRMTGLKLEPVRMVHPDFEREFEIVSTDQVEARYLLHPAFCERLMAMQAAFFGRNLRMAFTQGRVIVVIETSDMFESGGIEASGDDARFAATIDQLGSLIDLTQTLNERPR</sequence>
<dbReference type="EMBL" id="BFBR01000001">
    <property type="protein sequence ID" value="GBF56460.1"/>
    <property type="molecule type" value="Genomic_DNA"/>
</dbReference>
<reference evidence="2 3" key="1">
    <citation type="journal article" date="2018" name="Genome Announc.">
        <title>Draft Genome Sequence of "Candidatus Phycosocius bacilliformis," an Alphaproteobacterial Ectosymbiont of the Hydrocarbon-Producing Green Alga Botryococcus braunii.</title>
        <authorList>
            <person name="Tanabe Y."/>
            <person name="Yamaguchi H."/>
            <person name="Watanabe M.M."/>
        </authorList>
    </citation>
    <scope>NUCLEOTIDE SEQUENCE [LARGE SCALE GENOMIC DNA]</scope>
    <source>
        <strain evidence="2 3">BOTRYCO-2</strain>
    </source>
</reference>
<feature type="transmembrane region" description="Helical" evidence="1">
    <location>
        <begin position="61"/>
        <end position="77"/>
    </location>
</feature>
<protein>
    <recommendedName>
        <fullName evidence="4">DUF3137 domain-containing protein</fullName>
    </recommendedName>
</protein>
<keyword evidence="1" id="KW-1133">Transmembrane helix</keyword>
<dbReference type="InterPro" id="IPR021484">
    <property type="entry name" value="DUF3137"/>
</dbReference>
<proteinExistence type="predicted"/>